<gene>
    <name evidence="7" type="primary">LOC107073853</name>
</gene>
<keyword evidence="4 5" id="KW-0539">Nucleus</keyword>
<dbReference type="GeneID" id="107073853"/>
<keyword evidence="6" id="KW-1185">Reference proteome</keyword>
<evidence type="ECO:0000313" key="7">
    <source>
        <dbReference type="RefSeq" id="XP_015190120.1"/>
    </source>
</evidence>
<dbReference type="NCBIfam" id="NF011465">
    <property type="entry name" value="PRK14886.1-1"/>
    <property type="match status" value="1"/>
</dbReference>
<dbReference type="Proteomes" id="UP000694924">
    <property type="component" value="Unplaced"/>
</dbReference>
<evidence type="ECO:0000256" key="1">
    <source>
        <dbReference type="ARBA" id="ARBA00004123"/>
    </source>
</evidence>
<reference evidence="7" key="1">
    <citation type="submission" date="2025-08" db="UniProtKB">
        <authorList>
            <consortium name="RefSeq"/>
        </authorList>
    </citation>
    <scope>IDENTIFICATION</scope>
    <source>
        <tissue evidence="7">Whole body</tissue>
    </source>
</reference>
<organism evidence="6 7">
    <name type="scientific">Polistes dominula</name>
    <name type="common">European paper wasp</name>
    <name type="synonym">Vespa dominula</name>
    <dbReference type="NCBI Taxonomy" id="743375"/>
    <lineage>
        <taxon>Eukaryota</taxon>
        <taxon>Metazoa</taxon>
        <taxon>Ecdysozoa</taxon>
        <taxon>Arthropoda</taxon>
        <taxon>Hexapoda</taxon>
        <taxon>Insecta</taxon>
        <taxon>Pterygota</taxon>
        <taxon>Neoptera</taxon>
        <taxon>Endopterygota</taxon>
        <taxon>Hymenoptera</taxon>
        <taxon>Apocrita</taxon>
        <taxon>Aculeata</taxon>
        <taxon>Vespoidea</taxon>
        <taxon>Vespidae</taxon>
        <taxon>Polistinae</taxon>
        <taxon>Polistini</taxon>
        <taxon>Polistes</taxon>
    </lineage>
</organism>
<evidence type="ECO:0000256" key="5">
    <source>
        <dbReference type="RuleBase" id="RU004398"/>
    </source>
</evidence>
<proteinExistence type="inferred from homology"/>
<comment type="subcellular location">
    <subcellularLocation>
        <location evidence="1">Nucleus</location>
    </subcellularLocation>
</comment>
<evidence type="ECO:0000256" key="3">
    <source>
        <dbReference type="ARBA" id="ARBA00022694"/>
    </source>
</evidence>
<dbReference type="SUPFAM" id="SSF143870">
    <property type="entry name" value="PF0523-like"/>
    <property type="match status" value="1"/>
</dbReference>
<evidence type="ECO:0000313" key="6">
    <source>
        <dbReference type="Proteomes" id="UP000694924"/>
    </source>
</evidence>
<evidence type="ECO:0000256" key="2">
    <source>
        <dbReference type="ARBA" id="ARBA00005546"/>
    </source>
</evidence>
<dbReference type="Pfam" id="PF08617">
    <property type="entry name" value="CGI-121"/>
    <property type="match status" value="1"/>
</dbReference>
<comment type="similarity">
    <text evidence="2 5">Belongs to the CGI121/TPRKB family.</text>
</comment>
<dbReference type="PANTHER" id="PTHR15840">
    <property type="entry name" value="CGI-121 FAMILY MEMBER"/>
    <property type="match status" value="1"/>
</dbReference>
<evidence type="ECO:0000256" key="4">
    <source>
        <dbReference type="ARBA" id="ARBA00023242"/>
    </source>
</evidence>
<name>A0ABM1JCD2_POLDO</name>
<dbReference type="InterPro" id="IPR013926">
    <property type="entry name" value="CGI121/TPRKB"/>
</dbReference>
<dbReference type="InterPro" id="IPR036504">
    <property type="entry name" value="CGI121/TPRKB_sf"/>
</dbReference>
<sequence length="184" mass="20907">MTAQDNYSIQLDPETKMHCTLYLFKNVKNTSEVKKKVISGDLACCFLKPTCIVDPFQIIIAANKAAINDSCNQLITRNKFTETLFYLSMTKNISKSLSDFGISDNDTNILAVAIHKIDEQESISKMIIDNIKGERISLEKLNELNNLELVQKYYKIDKEELIVSTYTDLIISRIACKDFSSMKS</sequence>
<dbReference type="PANTHER" id="PTHR15840:SF10">
    <property type="entry name" value="EKC_KEOPS COMPLEX SUBUNIT TPRKB"/>
    <property type="match status" value="1"/>
</dbReference>
<accession>A0ABM1JCD2</accession>
<protein>
    <submittedName>
        <fullName evidence="7">EKC/KEOPS complex subunit TPRKB-like</fullName>
    </submittedName>
</protein>
<dbReference type="Gene3D" id="3.30.2380.10">
    <property type="entry name" value="CGI121/TPRKB"/>
    <property type="match status" value="1"/>
</dbReference>
<dbReference type="RefSeq" id="XP_015190120.1">
    <property type="nucleotide sequence ID" value="XM_015334634.1"/>
</dbReference>
<keyword evidence="3" id="KW-0819">tRNA processing</keyword>